<dbReference type="InterPro" id="IPR051781">
    <property type="entry name" value="Metallo-dep_Hydrolase"/>
</dbReference>
<comment type="caution">
    <text evidence="5">The sequence shown here is derived from an EMBL/GenBank/DDBJ whole genome shotgun (WGS) entry which is preliminary data.</text>
</comment>
<accession>A0A072PC34</accession>
<dbReference type="PANTHER" id="PTHR43135:SF3">
    <property type="entry name" value="ALPHA-D-RIBOSE 1-METHYLPHOSPHONATE 5-TRIPHOSPHATE DIPHOSPHATASE"/>
    <property type="match status" value="1"/>
</dbReference>
<dbReference type="InterPro" id="IPR002195">
    <property type="entry name" value="Dihydroorotase_CS"/>
</dbReference>
<dbReference type="Gene3D" id="3.30.110.90">
    <property type="entry name" value="Amidohydrolase"/>
    <property type="match status" value="1"/>
</dbReference>
<dbReference type="SUPFAM" id="SSF51338">
    <property type="entry name" value="Composite domain of metallo-dependent hydrolases"/>
    <property type="match status" value="1"/>
</dbReference>
<dbReference type="HOGENOM" id="CLU_023620_6_1_1"/>
<dbReference type="Gene3D" id="3.40.50.10910">
    <property type="entry name" value="Amidohydrolase"/>
    <property type="match status" value="1"/>
</dbReference>
<keyword evidence="3" id="KW-0378">Hydrolase</keyword>
<protein>
    <recommendedName>
        <fullName evidence="4">Amidohydrolase-related domain-containing protein</fullName>
    </recommendedName>
</protein>
<dbReference type="PANTHER" id="PTHR43135">
    <property type="entry name" value="ALPHA-D-RIBOSE 1-METHYLPHOSPHONATE 5-TRIPHOSPHATE DIPHOSPHATASE"/>
    <property type="match status" value="1"/>
</dbReference>
<evidence type="ECO:0000259" key="4">
    <source>
        <dbReference type="Pfam" id="PF01979"/>
    </source>
</evidence>
<dbReference type="Gene3D" id="1.20.58.520">
    <property type="entry name" value="Amidohydrolase"/>
    <property type="match status" value="1"/>
</dbReference>
<dbReference type="SUPFAM" id="SSF51556">
    <property type="entry name" value="Metallo-dependent hydrolases"/>
    <property type="match status" value="1"/>
</dbReference>
<dbReference type="Proteomes" id="UP000027920">
    <property type="component" value="Unassembled WGS sequence"/>
</dbReference>
<dbReference type="OrthoDB" id="5595695at2759"/>
<dbReference type="RefSeq" id="XP_013259428.1">
    <property type="nucleotide sequence ID" value="XM_013403974.1"/>
</dbReference>
<dbReference type="AlphaFoldDB" id="A0A072PC34"/>
<evidence type="ECO:0000256" key="1">
    <source>
        <dbReference type="ARBA" id="ARBA00001947"/>
    </source>
</evidence>
<evidence type="ECO:0000313" key="5">
    <source>
        <dbReference type="EMBL" id="KEF56838.1"/>
    </source>
</evidence>
<dbReference type="Gene3D" id="2.30.40.10">
    <property type="entry name" value="Urease, subunit C, domain 1"/>
    <property type="match status" value="1"/>
</dbReference>
<dbReference type="InterPro" id="IPR032466">
    <property type="entry name" value="Metal_Hydrolase"/>
</dbReference>
<keyword evidence="6" id="KW-1185">Reference proteome</keyword>
<organism evidence="5 6">
    <name type="scientific">Exophiala aquamarina CBS 119918</name>
    <dbReference type="NCBI Taxonomy" id="1182545"/>
    <lineage>
        <taxon>Eukaryota</taxon>
        <taxon>Fungi</taxon>
        <taxon>Dikarya</taxon>
        <taxon>Ascomycota</taxon>
        <taxon>Pezizomycotina</taxon>
        <taxon>Eurotiomycetes</taxon>
        <taxon>Chaetothyriomycetidae</taxon>
        <taxon>Chaetothyriales</taxon>
        <taxon>Herpotrichiellaceae</taxon>
        <taxon>Exophiala</taxon>
    </lineage>
</organism>
<dbReference type="GO" id="GO:0016812">
    <property type="term" value="F:hydrolase activity, acting on carbon-nitrogen (but not peptide) bonds, in cyclic amides"/>
    <property type="evidence" value="ECO:0007669"/>
    <property type="project" value="InterPro"/>
</dbReference>
<feature type="domain" description="Amidohydrolase-related" evidence="4">
    <location>
        <begin position="53"/>
        <end position="387"/>
    </location>
</feature>
<dbReference type="Pfam" id="PF01979">
    <property type="entry name" value="Amidohydro_1"/>
    <property type="match status" value="1"/>
</dbReference>
<sequence>MSTSAPNQAFTINNVHVFAGNGFSELQTVYISGGVITASADDAQTTIDGDGGFLIPGLIDAHIHLNTPHELQVMARHGVTTGLDMATWPPSKIEAHRGFPGSTASDFRTPGQPATSRGSMHAAILPLPPTSLVSSPEDAVRFVSERVAEGVDYIKMIADDPGPDQATLDAIVTEAHIHGKLVVAHAAALHAFHMAQDAAADVITHVPCDGVLDDAACMRMARAEKQKVAVPTLTMMKATTGAMGWRGLLTMLLHPFVLLEVIKAKRLKRHGAGKPHYENARASVTALHCAGVPILAGTDAHVEPTSPVEVKHGEALHQELELLVEAGLSNLEALRAATSLPAKYFGLSDRGVVEVGMRADLVLLKQDPIRDISNTRSISRVWCAGVPVQLA</sequence>
<reference evidence="5 6" key="1">
    <citation type="submission" date="2013-03" db="EMBL/GenBank/DDBJ databases">
        <title>The Genome Sequence of Exophiala aquamarina CBS 119918.</title>
        <authorList>
            <consortium name="The Broad Institute Genomics Platform"/>
            <person name="Cuomo C."/>
            <person name="de Hoog S."/>
            <person name="Gorbushina A."/>
            <person name="Walker B."/>
            <person name="Young S.K."/>
            <person name="Zeng Q."/>
            <person name="Gargeya S."/>
            <person name="Fitzgerald M."/>
            <person name="Haas B."/>
            <person name="Abouelleil A."/>
            <person name="Allen A.W."/>
            <person name="Alvarado L."/>
            <person name="Arachchi H.M."/>
            <person name="Berlin A.M."/>
            <person name="Chapman S.B."/>
            <person name="Gainer-Dewar J."/>
            <person name="Goldberg J."/>
            <person name="Griggs A."/>
            <person name="Gujja S."/>
            <person name="Hansen M."/>
            <person name="Howarth C."/>
            <person name="Imamovic A."/>
            <person name="Ireland A."/>
            <person name="Larimer J."/>
            <person name="McCowan C."/>
            <person name="Murphy C."/>
            <person name="Pearson M."/>
            <person name="Poon T.W."/>
            <person name="Priest M."/>
            <person name="Roberts A."/>
            <person name="Saif S."/>
            <person name="Shea T."/>
            <person name="Sisk P."/>
            <person name="Sykes S."/>
            <person name="Wortman J."/>
            <person name="Nusbaum C."/>
            <person name="Birren B."/>
        </authorList>
    </citation>
    <scope>NUCLEOTIDE SEQUENCE [LARGE SCALE GENOMIC DNA]</scope>
    <source>
        <strain evidence="5 6">CBS 119918</strain>
    </source>
</reference>
<evidence type="ECO:0000256" key="3">
    <source>
        <dbReference type="ARBA" id="ARBA00022801"/>
    </source>
</evidence>
<dbReference type="VEuPathDB" id="FungiDB:A1O9_07028"/>
<keyword evidence="2" id="KW-0479">Metal-binding</keyword>
<dbReference type="InterPro" id="IPR006680">
    <property type="entry name" value="Amidohydro-rel"/>
</dbReference>
<dbReference type="STRING" id="1182545.A0A072PC34"/>
<dbReference type="PROSITE" id="PS00482">
    <property type="entry name" value="DIHYDROOROTASE_1"/>
    <property type="match status" value="1"/>
</dbReference>
<dbReference type="EMBL" id="AMGV01000005">
    <property type="protein sequence ID" value="KEF56838.1"/>
    <property type="molecule type" value="Genomic_DNA"/>
</dbReference>
<evidence type="ECO:0000313" key="6">
    <source>
        <dbReference type="Proteomes" id="UP000027920"/>
    </source>
</evidence>
<name>A0A072PC34_9EURO</name>
<dbReference type="GO" id="GO:0046872">
    <property type="term" value="F:metal ion binding"/>
    <property type="evidence" value="ECO:0007669"/>
    <property type="project" value="UniProtKB-KW"/>
</dbReference>
<comment type="cofactor">
    <cofactor evidence="1">
        <name>Zn(2+)</name>
        <dbReference type="ChEBI" id="CHEBI:29105"/>
    </cofactor>
</comment>
<proteinExistence type="predicted"/>
<gene>
    <name evidence="5" type="ORF">A1O9_07028</name>
</gene>
<dbReference type="GeneID" id="25281942"/>
<dbReference type="InterPro" id="IPR011059">
    <property type="entry name" value="Metal-dep_hydrolase_composite"/>
</dbReference>
<evidence type="ECO:0000256" key="2">
    <source>
        <dbReference type="ARBA" id="ARBA00022723"/>
    </source>
</evidence>